<dbReference type="GeneID" id="92041200"/>
<reference evidence="1 2" key="1">
    <citation type="submission" date="2023-01" db="EMBL/GenBank/DDBJ databases">
        <title>Analysis of 21 Apiospora genomes using comparative genomics revels a genus with tremendous synthesis potential of carbohydrate active enzymes and secondary metabolites.</title>
        <authorList>
            <person name="Sorensen T."/>
        </authorList>
    </citation>
    <scope>NUCLEOTIDE SEQUENCE [LARGE SCALE GENOMIC DNA]</scope>
    <source>
        <strain evidence="1 2">CBS 114990</strain>
    </source>
</reference>
<name>A0ABR1X0I7_9PEZI</name>
<keyword evidence="2" id="KW-1185">Reference proteome</keyword>
<evidence type="ECO:0000313" key="2">
    <source>
        <dbReference type="Proteomes" id="UP001433268"/>
    </source>
</evidence>
<gene>
    <name evidence="1" type="ORF">PG997_003825</name>
</gene>
<proteinExistence type="predicted"/>
<dbReference type="RefSeq" id="XP_066671758.1">
    <property type="nucleotide sequence ID" value="XM_066808140.1"/>
</dbReference>
<organism evidence="1 2">
    <name type="scientific">Apiospora hydei</name>
    <dbReference type="NCBI Taxonomy" id="1337664"/>
    <lineage>
        <taxon>Eukaryota</taxon>
        <taxon>Fungi</taxon>
        <taxon>Dikarya</taxon>
        <taxon>Ascomycota</taxon>
        <taxon>Pezizomycotina</taxon>
        <taxon>Sordariomycetes</taxon>
        <taxon>Xylariomycetidae</taxon>
        <taxon>Amphisphaeriales</taxon>
        <taxon>Apiosporaceae</taxon>
        <taxon>Apiospora</taxon>
    </lineage>
</organism>
<accession>A0ABR1X0I7</accession>
<comment type="caution">
    <text evidence="1">The sequence shown here is derived from an EMBL/GenBank/DDBJ whole genome shotgun (WGS) entry which is preliminary data.</text>
</comment>
<evidence type="ECO:0000313" key="1">
    <source>
        <dbReference type="EMBL" id="KAK8088864.1"/>
    </source>
</evidence>
<dbReference type="Proteomes" id="UP001433268">
    <property type="component" value="Unassembled WGS sequence"/>
</dbReference>
<dbReference type="EMBL" id="JAQQWN010000004">
    <property type="protein sequence ID" value="KAK8088864.1"/>
    <property type="molecule type" value="Genomic_DNA"/>
</dbReference>
<protein>
    <submittedName>
        <fullName evidence="1">Uncharacterized protein</fullName>
    </submittedName>
</protein>
<sequence>MHRFRLGRGCISGQAQVVRSTGSHINQLLADRGENVVIGAAVADRAHPHHSRSPFSHAAALRLWLCQAMLHSALWRTSAREPLRSPRDVPF</sequence>